<comment type="caution">
    <text evidence="6">The sequence shown here is derived from an EMBL/GenBank/DDBJ whole genome shotgun (WGS) entry which is preliminary data.</text>
</comment>
<dbReference type="AlphaFoldDB" id="A0ABD2XZK2"/>
<dbReference type="Pfam" id="PF03152">
    <property type="entry name" value="UFD1_N1"/>
    <property type="match status" value="1"/>
</dbReference>
<keyword evidence="7" id="KW-1185">Reference proteome</keyword>
<dbReference type="Gene3D" id="2.40.40.50">
    <property type="entry name" value="Ubiquitin fusion degradation protein UFD1, N-terminal domain"/>
    <property type="match status" value="1"/>
</dbReference>
<name>A0ABD2XZK2_9GENT</name>
<dbReference type="InterPro" id="IPR055417">
    <property type="entry name" value="UFD1_N1"/>
</dbReference>
<gene>
    <name evidence="6" type="ORF">ACH5RR_039874</name>
</gene>
<feature type="domain" description="Ubiquitin fusion degradation protein UFD1 N-terminal subdomain 1" evidence="4">
    <location>
        <begin position="12"/>
        <end position="108"/>
    </location>
</feature>
<comment type="similarity">
    <text evidence="1">Belongs to the UFD1 family.</text>
</comment>
<evidence type="ECO:0000313" key="6">
    <source>
        <dbReference type="EMBL" id="KAL3500781.1"/>
    </source>
</evidence>
<dbReference type="InterPro" id="IPR004854">
    <property type="entry name" value="Ufd1-like"/>
</dbReference>
<evidence type="ECO:0000313" key="7">
    <source>
        <dbReference type="Proteomes" id="UP001630127"/>
    </source>
</evidence>
<evidence type="ECO:0000259" key="5">
    <source>
        <dbReference type="Pfam" id="PF24842"/>
    </source>
</evidence>
<proteinExistence type="inferred from homology"/>
<keyword evidence="2" id="KW-0833">Ubl conjugation pathway</keyword>
<organism evidence="6 7">
    <name type="scientific">Cinchona calisaya</name>
    <dbReference type="NCBI Taxonomy" id="153742"/>
    <lineage>
        <taxon>Eukaryota</taxon>
        <taxon>Viridiplantae</taxon>
        <taxon>Streptophyta</taxon>
        <taxon>Embryophyta</taxon>
        <taxon>Tracheophyta</taxon>
        <taxon>Spermatophyta</taxon>
        <taxon>Magnoliopsida</taxon>
        <taxon>eudicotyledons</taxon>
        <taxon>Gunneridae</taxon>
        <taxon>Pentapetalae</taxon>
        <taxon>asterids</taxon>
        <taxon>lamiids</taxon>
        <taxon>Gentianales</taxon>
        <taxon>Rubiaceae</taxon>
        <taxon>Cinchonoideae</taxon>
        <taxon>Cinchoneae</taxon>
        <taxon>Cinchona</taxon>
    </lineage>
</organism>
<dbReference type="InterPro" id="IPR042299">
    <property type="entry name" value="Ufd1-like_Nn"/>
</dbReference>
<evidence type="ECO:0000256" key="3">
    <source>
        <dbReference type="SAM" id="MobiDB-lite"/>
    </source>
</evidence>
<sequence>MDYYRENHSQISRNYFCYSFLSNIERAELEYGDKILMPPSALEHLMALNINYPMMFSIQNPNNWSRTSHCGVLEFTAEEGFVYVPQWIMDNLKLQQGDLVIIKNVSLPNGTYVKLQPHTTNFINLTNPKAVLERTLKKYTCLTSGDTITINHNDKKFFIDVLETKPGNAISIIETDCEVDFAAPLDYKEPEKKAAILKETPRVAGTKRGEGGSMEKPKFVTFTGLGRRLDGMPRVSDELIEKYQKIEINEEKACARTKRGEGESMETPKFVPFTGSGRRLDGMPVVSDDLMQKVQKVEINEEETTSNTRARTKPGKMVSGSDCKPSKKSTELLKHDTKEEDDSKKEGNKFQPFTGKKYTLGS</sequence>
<feature type="domain" description="Ubiquitin fusion degradation protein UFD1 N-terminal subdomain 2" evidence="5">
    <location>
        <begin position="109"/>
        <end position="184"/>
    </location>
</feature>
<reference evidence="6 7" key="1">
    <citation type="submission" date="2024-11" db="EMBL/GenBank/DDBJ databases">
        <title>A near-complete genome assembly of Cinchona calisaya.</title>
        <authorList>
            <person name="Lian D.C."/>
            <person name="Zhao X.W."/>
            <person name="Wei L."/>
        </authorList>
    </citation>
    <scope>NUCLEOTIDE SEQUENCE [LARGE SCALE GENOMIC DNA]</scope>
    <source>
        <tissue evidence="6">Nenye</tissue>
    </source>
</reference>
<dbReference type="Pfam" id="PF24842">
    <property type="entry name" value="UFD1_N2"/>
    <property type="match status" value="1"/>
</dbReference>
<dbReference type="Proteomes" id="UP001630127">
    <property type="component" value="Unassembled WGS sequence"/>
</dbReference>
<feature type="compositionally biased region" description="Basic and acidic residues" evidence="3">
    <location>
        <begin position="324"/>
        <end position="348"/>
    </location>
</feature>
<dbReference type="Gene3D" id="3.10.330.10">
    <property type="match status" value="1"/>
</dbReference>
<dbReference type="InterPro" id="IPR055418">
    <property type="entry name" value="UFD1_N2"/>
</dbReference>
<feature type="region of interest" description="Disordered" evidence="3">
    <location>
        <begin position="257"/>
        <end position="276"/>
    </location>
</feature>
<dbReference type="PANTHER" id="PTHR12555">
    <property type="entry name" value="UBIQUITIN FUSION DEGRADATON PROTEIN 1"/>
    <property type="match status" value="1"/>
</dbReference>
<evidence type="ECO:0008006" key="8">
    <source>
        <dbReference type="Google" id="ProtNLM"/>
    </source>
</evidence>
<evidence type="ECO:0000259" key="4">
    <source>
        <dbReference type="Pfam" id="PF03152"/>
    </source>
</evidence>
<accession>A0ABD2XZK2</accession>
<feature type="region of interest" description="Disordered" evidence="3">
    <location>
        <begin position="299"/>
        <end position="362"/>
    </location>
</feature>
<evidence type="ECO:0000256" key="1">
    <source>
        <dbReference type="ARBA" id="ARBA00006043"/>
    </source>
</evidence>
<protein>
    <recommendedName>
        <fullName evidence="8">Ubiquitin fusion degradaton protein</fullName>
    </recommendedName>
</protein>
<dbReference type="EMBL" id="JBJUIK010000016">
    <property type="protein sequence ID" value="KAL3500781.1"/>
    <property type="molecule type" value="Genomic_DNA"/>
</dbReference>
<evidence type="ECO:0000256" key="2">
    <source>
        <dbReference type="ARBA" id="ARBA00022786"/>
    </source>
</evidence>
<dbReference type="PANTHER" id="PTHR12555:SF13">
    <property type="entry name" value="UBIQUITIN RECOGNITION FACTOR IN ER-ASSOCIATED DEGRADATION PROTEIN 1"/>
    <property type="match status" value="1"/>
</dbReference>